<feature type="non-terminal residue" evidence="2">
    <location>
        <position position="1"/>
    </location>
</feature>
<gene>
    <name evidence="2" type="primary">wap65-2</name>
    <name evidence="2" type="ORF">DAT39_004807</name>
</gene>
<dbReference type="AlphaFoldDB" id="A0A8J4TWW5"/>
<keyword evidence="3" id="KW-1185">Reference proteome</keyword>
<dbReference type="OrthoDB" id="8953614at2759"/>
<dbReference type="Proteomes" id="UP000727407">
    <property type="component" value="Unassembled WGS sequence"/>
</dbReference>
<dbReference type="InterPro" id="IPR036375">
    <property type="entry name" value="Hemopexin-like_dom_sf"/>
</dbReference>
<feature type="non-terminal residue" evidence="2">
    <location>
        <position position="86"/>
    </location>
</feature>
<dbReference type="EMBL" id="QNUK01000044">
    <property type="protein sequence ID" value="KAF5905456.1"/>
    <property type="molecule type" value="Genomic_DNA"/>
</dbReference>
<protein>
    <submittedName>
        <fullName evidence="2">Hemopexin</fullName>
    </submittedName>
</protein>
<name>A0A8J4TWW5_CLAMG</name>
<dbReference type="SUPFAM" id="SSF50923">
    <property type="entry name" value="Hemopexin-like domain"/>
    <property type="match status" value="1"/>
</dbReference>
<comment type="caution">
    <text evidence="2">The sequence shown here is derived from an EMBL/GenBank/DDBJ whole genome shotgun (WGS) entry which is preliminary data.</text>
</comment>
<keyword evidence="1" id="KW-0732">Signal</keyword>
<proteinExistence type="predicted"/>
<feature type="signal peptide" evidence="1">
    <location>
        <begin position="1"/>
        <end position="17"/>
    </location>
</feature>
<evidence type="ECO:0000313" key="3">
    <source>
        <dbReference type="Proteomes" id="UP000727407"/>
    </source>
</evidence>
<evidence type="ECO:0000313" key="2">
    <source>
        <dbReference type="EMBL" id="KAF5905456.1"/>
    </source>
</evidence>
<feature type="chain" id="PRO_5035235030" evidence="1">
    <location>
        <begin position="18"/>
        <end position="86"/>
    </location>
</feature>
<dbReference type="Gene3D" id="2.110.10.10">
    <property type="entry name" value="Hemopexin-like domain"/>
    <property type="match status" value="1"/>
</dbReference>
<reference evidence="2" key="1">
    <citation type="submission" date="2020-07" db="EMBL/GenBank/DDBJ databases">
        <title>Clarias magur genome sequencing, assembly and annotation.</title>
        <authorList>
            <person name="Kushwaha B."/>
            <person name="Kumar R."/>
            <person name="Das P."/>
            <person name="Joshi C.G."/>
            <person name="Kumar D."/>
            <person name="Nagpure N.S."/>
            <person name="Pandey M."/>
            <person name="Agarwal S."/>
            <person name="Srivastava S."/>
            <person name="Singh M."/>
            <person name="Sahoo L."/>
            <person name="Jayasankar P."/>
            <person name="Meher P.K."/>
            <person name="Koringa P.G."/>
            <person name="Iquebal M.A."/>
            <person name="Das S.P."/>
            <person name="Bit A."/>
            <person name="Patnaik S."/>
            <person name="Patel N."/>
            <person name="Shah T.M."/>
            <person name="Hinsu A."/>
            <person name="Jena J.K."/>
        </authorList>
    </citation>
    <scope>NUCLEOTIDE SEQUENCE</scope>
    <source>
        <strain evidence="2">CIFAMagur01</strain>
        <tissue evidence="2">Testis</tissue>
    </source>
</reference>
<evidence type="ECO:0000256" key="1">
    <source>
        <dbReference type="SAM" id="SignalP"/>
    </source>
</evidence>
<sequence>KSHKLIPIMLCTTAVRASSLTPLPLTRTEPCCFLKDDKVFSYYNHTLEKGFPQEIQQVFPGVLGDLDAAVECPEGECRTDSVLFFK</sequence>
<organism evidence="2 3">
    <name type="scientific">Clarias magur</name>
    <name type="common">Asian catfish</name>
    <name type="synonym">Macropteronotus magur</name>
    <dbReference type="NCBI Taxonomy" id="1594786"/>
    <lineage>
        <taxon>Eukaryota</taxon>
        <taxon>Metazoa</taxon>
        <taxon>Chordata</taxon>
        <taxon>Craniata</taxon>
        <taxon>Vertebrata</taxon>
        <taxon>Euteleostomi</taxon>
        <taxon>Actinopterygii</taxon>
        <taxon>Neopterygii</taxon>
        <taxon>Teleostei</taxon>
        <taxon>Ostariophysi</taxon>
        <taxon>Siluriformes</taxon>
        <taxon>Clariidae</taxon>
        <taxon>Clarias</taxon>
    </lineage>
</organism>
<accession>A0A8J4TWW5</accession>